<dbReference type="CDD" id="cd00570">
    <property type="entry name" value="GST_N_family"/>
    <property type="match status" value="1"/>
</dbReference>
<dbReference type="Proteomes" id="UP000230002">
    <property type="component" value="Unassembled WGS sequence"/>
</dbReference>
<comment type="caution">
    <text evidence="2">The sequence shown here is derived from an EMBL/GenBank/DDBJ whole genome shotgun (WGS) entry which is preliminary data.</text>
</comment>
<evidence type="ECO:0000259" key="1">
    <source>
        <dbReference type="PROSITE" id="PS50404"/>
    </source>
</evidence>
<dbReference type="STRING" id="1077348.A0A2G8S3D7"/>
<dbReference type="InterPro" id="IPR036282">
    <property type="entry name" value="Glutathione-S-Trfase_C_sf"/>
</dbReference>
<dbReference type="Gene3D" id="1.20.1050.10">
    <property type="match status" value="1"/>
</dbReference>
<dbReference type="Pfam" id="PF13409">
    <property type="entry name" value="GST_N_2"/>
    <property type="match status" value="1"/>
</dbReference>
<organism evidence="2 3">
    <name type="scientific">Ganoderma sinense ZZ0214-1</name>
    <dbReference type="NCBI Taxonomy" id="1077348"/>
    <lineage>
        <taxon>Eukaryota</taxon>
        <taxon>Fungi</taxon>
        <taxon>Dikarya</taxon>
        <taxon>Basidiomycota</taxon>
        <taxon>Agaricomycotina</taxon>
        <taxon>Agaricomycetes</taxon>
        <taxon>Polyporales</taxon>
        <taxon>Polyporaceae</taxon>
        <taxon>Ganoderma</taxon>
    </lineage>
</organism>
<dbReference type="InterPro" id="IPR004045">
    <property type="entry name" value="Glutathione_S-Trfase_N"/>
</dbReference>
<dbReference type="PANTHER" id="PTHR43968">
    <property type="match status" value="1"/>
</dbReference>
<dbReference type="SUPFAM" id="SSF47616">
    <property type="entry name" value="GST C-terminal domain-like"/>
    <property type="match status" value="1"/>
</dbReference>
<dbReference type="InterPro" id="IPR040079">
    <property type="entry name" value="Glutathione_S-Trfase"/>
</dbReference>
<keyword evidence="3" id="KW-1185">Reference proteome</keyword>
<proteinExistence type="predicted"/>
<dbReference type="OrthoDB" id="202840at2759"/>
<feature type="domain" description="GST N-terminal" evidence="1">
    <location>
        <begin position="5"/>
        <end position="97"/>
    </location>
</feature>
<dbReference type="SUPFAM" id="SSF52833">
    <property type="entry name" value="Thioredoxin-like"/>
    <property type="match status" value="1"/>
</dbReference>
<gene>
    <name evidence="2" type="ORF">GSI_09676</name>
</gene>
<protein>
    <recommendedName>
        <fullName evidence="1">GST N-terminal domain-containing protein</fullName>
    </recommendedName>
</protein>
<dbReference type="SFLD" id="SFLDS00019">
    <property type="entry name" value="Glutathione_Transferase_(cytos"/>
    <property type="match status" value="1"/>
</dbReference>
<evidence type="ECO:0000313" key="2">
    <source>
        <dbReference type="EMBL" id="PIL28264.1"/>
    </source>
</evidence>
<dbReference type="AlphaFoldDB" id="A0A2G8S3D7"/>
<dbReference type="InterPro" id="IPR050983">
    <property type="entry name" value="GST_Omega/HSP26"/>
</dbReference>
<dbReference type="InterPro" id="IPR036249">
    <property type="entry name" value="Thioredoxin-like_sf"/>
</dbReference>
<sequence>MVQNGQITFYTHMYSPNCHRVHIALEEVKADYTPVTVNLMEKPEWYNQKVNPITGKIPAITYGGPKHAPEVPSGEATSLIESMVIVEFLGELFPAANLVPRDPLLRAKARIFTSVVETKLLEGLRSHFFMGGPASELIAAFEALQALLPPAGGFAVGEWSTADIAAAPYLVRILMLLKHDIGKYPVGEGKKTMEVLRGPKFARIMQYVEDAKAWPSFRATWDEAATLEIWKTNPAIQRN</sequence>
<dbReference type="PROSITE" id="PS50404">
    <property type="entry name" value="GST_NTER"/>
    <property type="match status" value="1"/>
</dbReference>
<dbReference type="SFLD" id="SFLDG00358">
    <property type="entry name" value="Main_(cytGST)"/>
    <property type="match status" value="1"/>
</dbReference>
<accession>A0A2G8S3D7</accession>
<name>A0A2G8S3D7_9APHY</name>
<dbReference type="GO" id="GO:0005737">
    <property type="term" value="C:cytoplasm"/>
    <property type="evidence" value="ECO:0007669"/>
    <property type="project" value="TreeGrafter"/>
</dbReference>
<evidence type="ECO:0000313" key="3">
    <source>
        <dbReference type="Proteomes" id="UP000230002"/>
    </source>
</evidence>
<dbReference type="PANTHER" id="PTHR43968:SF6">
    <property type="entry name" value="GLUTATHIONE S-TRANSFERASE OMEGA"/>
    <property type="match status" value="1"/>
</dbReference>
<dbReference type="EMBL" id="AYKW01000026">
    <property type="protein sequence ID" value="PIL28264.1"/>
    <property type="molecule type" value="Genomic_DNA"/>
</dbReference>
<dbReference type="Gene3D" id="3.40.30.10">
    <property type="entry name" value="Glutaredoxin"/>
    <property type="match status" value="1"/>
</dbReference>
<reference evidence="2 3" key="1">
    <citation type="journal article" date="2015" name="Sci. Rep.">
        <title>Chromosome-level genome map provides insights into diverse defense mechanisms in the medicinal fungus Ganoderma sinense.</title>
        <authorList>
            <person name="Zhu Y."/>
            <person name="Xu J."/>
            <person name="Sun C."/>
            <person name="Zhou S."/>
            <person name="Xu H."/>
            <person name="Nelson D.R."/>
            <person name="Qian J."/>
            <person name="Song J."/>
            <person name="Luo H."/>
            <person name="Xiang L."/>
            <person name="Li Y."/>
            <person name="Xu Z."/>
            <person name="Ji A."/>
            <person name="Wang L."/>
            <person name="Lu S."/>
            <person name="Hayward A."/>
            <person name="Sun W."/>
            <person name="Li X."/>
            <person name="Schwartz D.C."/>
            <person name="Wang Y."/>
            <person name="Chen S."/>
        </authorList>
    </citation>
    <scope>NUCLEOTIDE SEQUENCE [LARGE SCALE GENOMIC DNA]</scope>
    <source>
        <strain evidence="2 3">ZZ0214-1</strain>
    </source>
</reference>